<dbReference type="AlphaFoldDB" id="A0A2P6V6B3"/>
<organism evidence="4 5">
    <name type="scientific">Micractinium conductrix</name>
    <dbReference type="NCBI Taxonomy" id="554055"/>
    <lineage>
        <taxon>Eukaryota</taxon>
        <taxon>Viridiplantae</taxon>
        <taxon>Chlorophyta</taxon>
        <taxon>core chlorophytes</taxon>
        <taxon>Trebouxiophyceae</taxon>
        <taxon>Chlorellales</taxon>
        <taxon>Chlorellaceae</taxon>
        <taxon>Chlorella clade</taxon>
        <taxon>Micractinium</taxon>
    </lineage>
</organism>
<sequence length="79" mass="8449">MGGGNAQKTAMARAKAQEKAKGASGGKSQLKDNAKALSIVCNICRQSFLCNMTEAKLKEHSDSRHAKNTFADCFPNFGK</sequence>
<feature type="domain" description="At2g23090-like zinc-binding" evidence="3">
    <location>
        <begin position="41"/>
        <end position="76"/>
    </location>
</feature>
<dbReference type="PANTHER" id="PTHR33788">
    <property type="entry name" value="OS07G0114300 PROTEIN"/>
    <property type="match status" value="1"/>
</dbReference>
<evidence type="ECO:0000313" key="5">
    <source>
        <dbReference type="Proteomes" id="UP000239649"/>
    </source>
</evidence>
<dbReference type="Gene3D" id="4.10.1050.10">
    <property type="entry name" value="At2g23090-like"/>
    <property type="match status" value="1"/>
</dbReference>
<comment type="caution">
    <text evidence="4">The sequence shown here is derived from an EMBL/GenBank/DDBJ whole genome shotgun (WGS) entry which is preliminary data.</text>
</comment>
<dbReference type="InterPro" id="IPR026939">
    <property type="entry name" value="ZNF706/At2g23090_sf"/>
</dbReference>
<evidence type="ECO:0000259" key="3">
    <source>
        <dbReference type="Pfam" id="PF12907"/>
    </source>
</evidence>
<dbReference type="Pfam" id="PF12907">
    <property type="entry name" value="zf-met2"/>
    <property type="match status" value="1"/>
</dbReference>
<dbReference type="InterPro" id="IPR007513">
    <property type="entry name" value="SERF-like_N"/>
</dbReference>
<feature type="domain" description="Small EDRK-rich factor-like N-terminal" evidence="2">
    <location>
        <begin position="3"/>
        <end position="37"/>
    </location>
</feature>
<dbReference type="OrthoDB" id="370932at2759"/>
<dbReference type="Proteomes" id="UP000239649">
    <property type="component" value="Unassembled WGS sequence"/>
</dbReference>
<dbReference type="SUPFAM" id="SSF118359">
    <property type="entry name" value="Expressed protein At2g23090/F21P24.15"/>
    <property type="match status" value="1"/>
</dbReference>
<protein>
    <submittedName>
        <fullName evidence="4">Small conserved</fullName>
    </submittedName>
</protein>
<reference evidence="4 5" key="1">
    <citation type="journal article" date="2018" name="Plant J.">
        <title>Genome sequences of Chlorella sorokiniana UTEX 1602 and Micractinium conductrix SAG 241.80: implications to maltose excretion by a green alga.</title>
        <authorList>
            <person name="Arriola M.B."/>
            <person name="Velmurugan N."/>
            <person name="Zhang Y."/>
            <person name="Plunkett M.H."/>
            <person name="Hondzo H."/>
            <person name="Barney B.M."/>
        </authorList>
    </citation>
    <scope>NUCLEOTIDE SEQUENCE [LARGE SCALE GENOMIC DNA]</scope>
    <source>
        <strain evidence="4 5">SAG 241.80</strain>
    </source>
</reference>
<name>A0A2P6V6B3_9CHLO</name>
<dbReference type="InterPro" id="IPR039713">
    <property type="entry name" value="At2g23090-like"/>
</dbReference>
<accession>A0A2P6V6B3</accession>
<evidence type="ECO:0000313" key="4">
    <source>
        <dbReference type="EMBL" id="PSC69625.1"/>
    </source>
</evidence>
<dbReference type="PANTHER" id="PTHR33788:SF1">
    <property type="entry name" value="ZINC-BINDING PROTEIN"/>
    <property type="match status" value="1"/>
</dbReference>
<evidence type="ECO:0000256" key="1">
    <source>
        <dbReference type="SAM" id="MobiDB-lite"/>
    </source>
</evidence>
<dbReference type="InterPro" id="IPR039438">
    <property type="entry name" value="At2g23090-like_Znf"/>
</dbReference>
<feature type="region of interest" description="Disordered" evidence="1">
    <location>
        <begin position="1"/>
        <end position="29"/>
    </location>
</feature>
<proteinExistence type="predicted"/>
<evidence type="ECO:0000259" key="2">
    <source>
        <dbReference type="Pfam" id="PF04419"/>
    </source>
</evidence>
<dbReference type="EMBL" id="LHPF02000025">
    <property type="protein sequence ID" value="PSC69625.1"/>
    <property type="molecule type" value="Genomic_DNA"/>
</dbReference>
<dbReference type="Pfam" id="PF04419">
    <property type="entry name" value="SERF-like_N"/>
    <property type="match status" value="1"/>
</dbReference>
<keyword evidence="5" id="KW-1185">Reference proteome</keyword>
<gene>
    <name evidence="4" type="ORF">C2E20_6873</name>
</gene>